<name>A0ABY6CW05_9BACT</name>
<dbReference type="InterPro" id="IPR015943">
    <property type="entry name" value="WD40/YVTN_repeat-like_dom_sf"/>
</dbReference>
<dbReference type="EMBL" id="CP106735">
    <property type="protein sequence ID" value="UXX78085.1"/>
    <property type="molecule type" value="Genomic_DNA"/>
</dbReference>
<keyword evidence="3" id="KW-1185">Reference proteome</keyword>
<dbReference type="Pfam" id="PF16819">
    <property type="entry name" value="DUF5074"/>
    <property type="match status" value="1"/>
</dbReference>
<dbReference type="RefSeq" id="WP_263049831.1">
    <property type="nucleotide sequence ID" value="NZ_CP106735.1"/>
</dbReference>
<evidence type="ECO:0000313" key="2">
    <source>
        <dbReference type="EMBL" id="UXX78085.1"/>
    </source>
</evidence>
<reference evidence="2" key="1">
    <citation type="submission" date="2022-10" db="EMBL/GenBank/DDBJ databases">
        <title>Comparative genomics and taxonomic characterization of three novel marine species of genus Reichenbachiella exhibiting antioxidant and polysaccharide degradation activities.</title>
        <authorList>
            <person name="Muhammad N."/>
            <person name="Lee Y.-J."/>
            <person name="Ko J."/>
            <person name="Kim S.-G."/>
        </authorList>
    </citation>
    <scope>NUCLEOTIDE SEQUENCE</scope>
    <source>
        <strain evidence="2">Wsw4-B4</strain>
    </source>
</reference>
<proteinExistence type="predicted"/>
<feature type="chain" id="PRO_5046682965" description="40-residue YVTN family beta-propeller repeat-containing protein" evidence="1">
    <location>
        <begin position="24"/>
        <end position="368"/>
    </location>
</feature>
<dbReference type="PROSITE" id="PS51257">
    <property type="entry name" value="PROKAR_LIPOPROTEIN"/>
    <property type="match status" value="1"/>
</dbReference>
<keyword evidence="1" id="KW-0732">Signal</keyword>
<dbReference type="Gene3D" id="2.130.10.10">
    <property type="entry name" value="YVTN repeat-like/Quinoprotein amine dehydrogenase"/>
    <property type="match status" value="1"/>
</dbReference>
<evidence type="ECO:0000256" key="1">
    <source>
        <dbReference type="SAM" id="SignalP"/>
    </source>
</evidence>
<dbReference type="InterPro" id="IPR051200">
    <property type="entry name" value="Host-pathogen_enzymatic-act"/>
</dbReference>
<sequence length="368" mass="39694">MKFNVLKSLSLILLSAILWTSCSDDNPSPNVLPGTDGFFIVNEGAFGNANASLSYFDKETEKVTNDLFYDTNNEKPLGDQAQSMAVFNDKGYIVVQNSAKVEVISLLEEDLYTNTATIDTEDGIASPRYFLGINENKAYISDWGADGVSGTIQVLDLSTNKITKSISVGQGTNRMILVGTKVYAANSGGWGYDNTIAIIDTHTDEKTGAITVGDNPNSLVADNKGNIWVASSGSTAYNADWSIDLENSTAASLSKINTDDEVEFSLAMSEKSYGASSIQINQASTQLYFKYHDGIYTLPTDATEDTKKITRVIEVAMYGFSIDPSTDDFLVFVAPDFSSAGQMARYNADGSKLDEFEVGIGPNSAAFN</sequence>
<dbReference type="InterPro" id="IPR011045">
    <property type="entry name" value="N2O_reductase_N"/>
</dbReference>
<accession>A0ABY6CW05</accession>
<protein>
    <recommendedName>
        <fullName evidence="4">40-residue YVTN family beta-propeller repeat-containing protein</fullName>
    </recommendedName>
</protein>
<organism evidence="2 3">
    <name type="scientific">Reichenbachiella carrageenanivorans</name>
    <dbReference type="NCBI Taxonomy" id="2979869"/>
    <lineage>
        <taxon>Bacteria</taxon>
        <taxon>Pseudomonadati</taxon>
        <taxon>Bacteroidota</taxon>
        <taxon>Cytophagia</taxon>
        <taxon>Cytophagales</taxon>
        <taxon>Reichenbachiellaceae</taxon>
        <taxon>Reichenbachiella</taxon>
    </lineage>
</organism>
<dbReference type="PANTHER" id="PTHR47197:SF3">
    <property type="entry name" value="DIHYDRO-HEME D1 DEHYDROGENASE"/>
    <property type="match status" value="1"/>
</dbReference>
<dbReference type="Proteomes" id="UP001062165">
    <property type="component" value="Chromosome"/>
</dbReference>
<dbReference type="InterPro" id="IPR031815">
    <property type="entry name" value="DUF5074"/>
</dbReference>
<feature type="signal peptide" evidence="1">
    <location>
        <begin position="1"/>
        <end position="23"/>
    </location>
</feature>
<dbReference type="PANTHER" id="PTHR47197">
    <property type="entry name" value="PROTEIN NIRF"/>
    <property type="match status" value="1"/>
</dbReference>
<gene>
    <name evidence="2" type="ORF">N7E81_12025</name>
</gene>
<dbReference type="SUPFAM" id="SSF50974">
    <property type="entry name" value="Nitrous oxide reductase, N-terminal domain"/>
    <property type="match status" value="1"/>
</dbReference>
<evidence type="ECO:0000313" key="3">
    <source>
        <dbReference type="Proteomes" id="UP001062165"/>
    </source>
</evidence>
<evidence type="ECO:0008006" key="4">
    <source>
        <dbReference type="Google" id="ProtNLM"/>
    </source>
</evidence>